<dbReference type="EMBL" id="DF973495">
    <property type="protein sequence ID" value="GAU32519.1"/>
    <property type="molecule type" value="Genomic_DNA"/>
</dbReference>
<sequence>MLGLEFFDIYLDLLCIKWVVKRLRFFSELEREELKPDDITFLRLLSACNHGGLADEGQFYFETIQDGSQISAFFILVGKLMDVGCDQNVLSNLEEVVSELNFKGYEPDLNKKKLDIEDDEKDSQLILQLEDGSCL</sequence>
<dbReference type="AlphaFoldDB" id="A0A2Z6NLL2"/>
<reference evidence="2" key="1">
    <citation type="journal article" date="2017" name="Front. Plant Sci.">
        <title>Climate Clever Clovers: New Paradigm to Reduce the Environmental Footprint of Ruminants by Breeding Low Methanogenic Forages Utilizing Haplotype Variation.</title>
        <authorList>
            <person name="Kaur P."/>
            <person name="Appels R."/>
            <person name="Bayer P.E."/>
            <person name="Keeble-Gagnere G."/>
            <person name="Wang J."/>
            <person name="Hirakawa H."/>
            <person name="Shirasawa K."/>
            <person name="Vercoe P."/>
            <person name="Stefanova K."/>
            <person name="Durmic Z."/>
            <person name="Nichols P."/>
            <person name="Revell C."/>
            <person name="Isobe S.N."/>
            <person name="Edwards D."/>
            <person name="Erskine W."/>
        </authorList>
    </citation>
    <scope>NUCLEOTIDE SEQUENCE [LARGE SCALE GENOMIC DNA]</scope>
    <source>
        <strain evidence="2">cv. Daliak</strain>
    </source>
</reference>
<dbReference type="Proteomes" id="UP000242715">
    <property type="component" value="Unassembled WGS sequence"/>
</dbReference>
<evidence type="ECO:0000313" key="2">
    <source>
        <dbReference type="Proteomes" id="UP000242715"/>
    </source>
</evidence>
<protein>
    <submittedName>
        <fullName evidence="1">Uncharacterized protein</fullName>
    </submittedName>
</protein>
<dbReference type="Gene3D" id="1.25.40.10">
    <property type="entry name" value="Tetratricopeptide repeat domain"/>
    <property type="match status" value="1"/>
</dbReference>
<organism evidence="1 2">
    <name type="scientific">Trifolium subterraneum</name>
    <name type="common">Subterranean clover</name>
    <dbReference type="NCBI Taxonomy" id="3900"/>
    <lineage>
        <taxon>Eukaryota</taxon>
        <taxon>Viridiplantae</taxon>
        <taxon>Streptophyta</taxon>
        <taxon>Embryophyta</taxon>
        <taxon>Tracheophyta</taxon>
        <taxon>Spermatophyta</taxon>
        <taxon>Magnoliopsida</taxon>
        <taxon>eudicotyledons</taxon>
        <taxon>Gunneridae</taxon>
        <taxon>Pentapetalae</taxon>
        <taxon>rosids</taxon>
        <taxon>fabids</taxon>
        <taxon>Fabales</taxon>
        <taxon>Fabaceae</taxon>
        <taxon>Papilionoideae</taxon>
        <taxon>50 kb inversion clade</taxon>
        <taxon>NPAAA clade</taxon>
        <taxon>Hologalegina</taxon>
        <taxon>IRL clade</taxon>
        <taxon>Trifolieae</taxon>
        <taxon>Trifolium</taxon>
    </lineage>
</organism>
<name>A0A2Z6NLL2_TRISU</name>
<dbReference type="InterPro" id="IPR046960">
    <property type="entry name" value="PPR_At4g14850-like_plant"/>
</dbReference>
<evidence type="ECO:0000313" key="1">
    <source>
        <dbReference type="EMBL" id="GAU32519.1"/>
    </source>
</evidence>
<dbReference type="GO" id="GO:0009451">
    <property type="term" value="P:RNA modification"/>
    <property type="evidence" value="ECO:0007669"/>
    <property type="project" value="InterPro"/>
</dbReference>
<gene>
    <name evidence="1" type="ORF">TSUD_103640</name>
</gene>
<accession>A0A2Z6NLL2</accession>
<keyword evidence="2" id="KW-1185">Reference proteome</keyword>
<proteinExistence type="predicted"/>
<dbReference type="OrthoDB" id="1871818at2759"/>
<dbReference type="PANTHER" id="PTHR47926">
    <property type="entry name" value="PENTATRICOPEPTIDE REPEAT-CONTAINING PROTEIN"/>
    <property type="match status" value="1"/>
</dbReference>
<dbReference type="GO" id="GO:0003723">
    <property type="term" value="F:RNA binding"/>
    <property type="evidence" value="ECO:0007669"/>
    <property type="project" value="InterPro"/>
</dbReference>
<dbReference type="InterPro" id="IPR011990">
    <property type="entry name" value="TPR-like_helical_dom_sf"/>
</dbReference>